<evidence type="ECO:0000313" key="1">
    <source>
        <dbReference type="EMBL" id="CAF5086078.1"/>
    </source>
</evidence>
<proteinExistence type="predicted"/>
<dbReference type="Proteomes" id="UP000676336">
    <property type="component" value="Unassembled WGS sequence"/>
</dbReference>
<protein>
    <submittedName>
        <fullName evidence="1">Uncharacterized protein</fullName>
    </submittedName>
</protein>
<comment type="caution">
    <text evidence="1">The sequence shown here is derived from an EMBL/GenBank/DDBJ whole genome shotgun (WGS) entry which is preliminary data.</text>
</comment>
<sequence length="46" mass="5194">PEKTAAHSSYPLILLVDPIDQRHRHVSDESTSGIWTTCTCWTLITL</sequence>
<dbReference type="AlphaFoldDB" id="A0A8S3EUG0"/>
<dbReference type="EMBL" id="CAJOBI010241520">
    <property type="protein sequence ID" value="CAF5086078.1"/>
    <property type="molecule type" value="Genomic_DNA"/>
</dbReference>
<feature type="non-terminal residue" evidence="1">
    <location>
        <position position="1"/>
    </location>
</feature>
<evidence type="ECO:0000313" key="2">
    <source>
        <dbReference type="Proteomes" id="UP000676336"/>
    </source>
</evidence>
<accession>A0A8S3EUG0</accession>
<gene>
    <name evidence="1" type="ORF">SMN809_LOCUS60993</name>
</gene>
<reference evidence="1" key="1">
    <citation type="submission" date="2021-02" db="EMBL/GenBank/DDBJ databases">
        <authorList>
            <person name="Nowell W R."/>
        </authorList>
    </citation>
    <scope>NUCLEOTIDE SEQUENCE</scope>
</reference>
<organism evidence="1 2">
    <name type="scientific">Rotaria magnacalcarata</name>
    <dbReference type="NCBI Taxonomy" id="392030"/>
    <lineage>
        <taxon>Eukaryota</taxon>
        <taxon>Metazoa</taxon>
        <taxon>Spiralia</taxon>
        <taxon>Gnathifera</taxon>
        <taxon>Rotifera</taxon>
        <taxon>Eurotatoria</taxon>
        <taxon>Bdelloidea</taxon>
        <taxon>Philodinida</taxon>
        <taxon>Philodinidae</taxon>
        <taxon>Rotaria</taxon>
    </lineage>
</organism>
<name>A0A8S3EUG0_9BILA</name>